<gene>
    <name evidence="1" type="ORF">L1987_49990</name>
</gene>
<evidence type="ECO:0000313" key="2">
    <source>
        <dbReference type="Proteomes" id="UP001056120"/>
    </source>
</evidence>
<keyword evidence="2" id="KW-1185">Reference proteome</keyword>
<name>A0ACB9FW70_9ASTR</name>
<comment type="caution">
    <text evidence="1">The sequence shown here is derived from an EMBL/GenBank/DDBJ whole genome shotgun (WGS) entry which is preliminary data.</text>
</comment>
<dbReference type="Proteomes" id="UP001056120">
    <property type="component" value="Linkage Group LG16"/>
</dbReference>
<evidence type="ECO:0000313" key="1">
    <source>
        <dbReference type="EMBL" id="KAI3775414.1"/>
    </source>
</evidence>
<reference evidence="1 2" key="2">
    <citation type="journal article" date="2022" name="Mol. Ecol. Resour.">
        <title>The genomes of chicory, endive, great burdock and yacon provide insights into Asteraceae paleo-polyploidization history and plant inulin production.</title>
        <authorList>
            <person name="Fan W."/>
            <person name="Wang S."/>
            <person name="Wang H."/>
            <person name="Wang A."/>
            <person name="Jiang F."/>
            <person name="Liu H."/>
            <person name="Zhao H."/>
            <person name="Xu D."/>
            <person name="Zhang Y."/>
        </authorList>
    </citation>
    <scope>NUCLEOTIDE SEQUENCE [LARGE SCALE GENOMIC DNA]</scope>
    <source>
        <strain evidence="2">cv. Yunnan</strain>
        <tissue evidence="1">Leaves</tissue>
    </source>
</reference>
<organism evidence="1 2">
    <name type="scientific">Smallanthus sonchifolius</name>
    <dbReference type="NCBI Taxonomy" id="185202"/>
    <lineage>
        <taxon>Eukaryota</taxon>
        <taxon>Viridiplantae</taxon>
        <taxon>Streptophyta</taxon>
        <taxon>Embryophyta</taxon>
        <taxon>Tracheophyta</taxon>
        <taxon>Spermatophyta</taxon>
        <taxon>Magnoliopsida</taxon>
        <taxon>eudicotyledons</taxon>
        <taxon>Gunneridae</taxon>
        <taxon>Pentapetalae</taxon>
        <taxon>asterids</taxon>
        <taxon>campanulids</taxon>
        <taxon>Asterales</taxon>
        <taxon>Asteraceae</taxon>
        <taxon>Asteroideae</taxon>
        <taxon>Heliantheae alliance</taxon>
        <taxon>Millerieae</taxon>
        <taxon>Smallanthus</taxon>
    </lineage>
</organism>
<protein>
    <submittedName>
        <fullName evidence="1">Uncharacterized protein</fullName>
    </submittedName>
</protein>
<proteinExistence type="predicted"/>
<sequence length="112" mass="12467">MVSRDGIFEERKGWNWAKAASSGEIEALFYPEAEAPSYPEAEAPSYPEAEASSQDTEEHSHEAETPLQEAETPSPNHNLFLPSSPAGSLIKTGPKWHCLFDDLYDRTESLEQ</sequence>
<reference evidence="2" key="1">
    <citation type="journal article" date="2022" name="Mol. Ecol. Resour.">
        <title>The genomes of chicory, endive, great burdock and yacon provide insights into Asteraceae palaeo-polyploidization history and plant inulin production.</title>
        <authorList>
            <person name="Fan W."/>
            <person name="Wang S."/>
            <person name="Wang H."/>
            <person name="Wang A."/>
            <person name="Jiang F."/>
            <person name="Liu H."/>
            <person name="Zhao H."/>
            <person name="Xu D."/>
            <person name="Zhang Y."/>
        </authorList>
    </citation>
    <scope>NUCLEOTIDE SEQUENCE [LARGE SCALE GENOMIC DNA]</scope>
    <source>
        <strain evidence="2">cv. Yunnan</strain>
    </source>
</reference>
<accession>A0ACB9FW70</accession>
<dbReference type="EMBL" id="CM042033">
    <property type="protein sequence ID" value="KAI3775414.1"/>
    <property type="molecule type" value="Genomic_DNA"/>
</dbReference>